<feature type="signal peptide" evidence="1">
    <location>
        <begin position="1"/>
        <end position="19"/>
    </location>
</feature>
<evidence type="ECO:0000259" key="2">
    <source>
        <dbReference type="Pfam" id="PF20251"/>
    </source>
</evidence>
<evidence type="ECO:0000313" key="3">
    <source>
        <dbReference type="EMBL" id="PXW93145.1"/>
    </source>
</evidence>
<dbReference type="EMBL" id="QJJR01000001">
    <property type="protein sequence ID" value="PXW93145.1"/>
    <property type="molecule type" value="Genomic_DNA"/>
</dbReference>
<gene>
    <name evidence="3" type="ORF">DES38_101229</name>
</gene>
<dbReference type="AlphaFoldDB" id="A0A2V3WFU5"/>
<dbReference type="OrthoDB" id="2965516at2"/>
<accession>A0A2V3WFU5</accession>
<proteinExistence type="predicted"/>
<name>A0A2V3WFU5_9BACI</name>
<dbReference type="Proteomes" id="UP000247922">
    <property type="component" value="Unassembled WGS sequence"/>
</dbReference>
<comment type="caution">
    <text evidence="3">The sequence shown here is derived from an EMBL/GenBank/DDBJ whole genome shotgun (WGS) entry which is preliminary data.</text>
</comment>
<sequence length="296" mass="33198">MTKYLILLLTLLTVGCANGEPQPNGEDIERDEASTQELMASIETGSNPVEELPVTLIQQDRNPEVLADKLDAEVLTGEYFLHNGSGKFGYGVTGGFIDETEAVSVNLMSHDGEVEVKDHLQITLYQVDKNLMLTQINQTSYTDLSIGSDTALEVFEVPEELGVYLVYLTFIDEEGEMIDQLIQPIYQLEAEHHASLDVEANEATEEMTLMLNNHAIIPISLGMHYQIEQKVGNTWYQVPLDLAFIEIQLTLGYNQVHEQAIDISQLESGDYRVVKSFFDVMNQQQTTLAKEFSIDE</sequence>
<evidence type="ECO:0000313" key="4">
    <source>
        <dbReference type="Proteomes" id="UP000247922"/>
    </source>
</evidence>
<organism evidence="3 4">
    <name type="scientific">Streptohalobacillus salinus</name>
    <dbReference type="NCBI Taxonomy" id="621096"/>
    <lineage>
        <taxon>Bacteria</taxon>
        <taxon>Bacillati</taxon>
        <taxon>Bacillota</taxon>
        <taxon>Bacilli</taxon>
        <taxon>Bacillales</taxon>
        <taxon>Bacillaceae</taxon>
        <taxon>Streptohalobacillus</taxon>
    </lineage>
</organism>
<keyword evidence="4" id="KW-1185">Reference proteome</keyword>
<reference evidence="3 4" key="1">
    <citation type="submission" date="2018-05" db="EMBL/GenBank/DDBJ databases">
        <title>Genomic Encyclopedia of Type Strains, Phase IV (KMG-IV): sequencing the most valuable type-strain genomes for metagenomic binning, comparative biology and taxonomic classification.</title>
        <authorList>
            <person name="Goeker M."/>
        </authorList>
    </citation>
    <scope>NUCLEOTIDE SEQUENCE [LARGE SCALE GENOMIC DNA]</scope>
    <source>
        <strain evidence="3 4">DSM 22440</strain>
    </source>
</reference>
<dbReference type="Pfam" id="PF20251">
    <property type="entry name" value="Big_14"/>
    <property type="match status" value="1"/>
</dbReference>
<dbReference type="InterPro" id="IPR046878">
    <property type="entry name" value="Big_14"/>
</dbReference>
<dbReference type="RefSeq" id="WP_110250239.1">
    <property type="nucleotide sequence ID" value="NZ_QJJR01000001.1"/>
</dbReference>
<evidence type="ECO:0000256" key="1">
    <source>
        <dbReference type="SAM" id="SignalP"/>
    </source>
</evidence>
<feature type="domain" description="Bacterial Ig-like" evidence="2">
    <location>
        <begin position="193"/>
        <end position="292"/>
    </location>
</feature>
<dbReference type="PROSITE" id="PS51257">
    <property type="entry name" value="PROKAR_LIPOPROTEIN"/>
    <property type="match status" value="1"/>
</dbReference>
<feature type="chain" id="PRO_5016102234" description="Bacterial Ig-like domain-containing protein" evidence="1">
    <location>
        <begin position="20"/>
        <end position="296"/>
    </location>
</feature>
<keyword evidence="1" id="KW-0732">Signal</keyword>
<protein>
    <recommendedName>
        <fullName evidence="2">Bacterial Ig-like domain-containing protein</fullName>
    </recommendedName>
</protein>